<feature type="compositionally biased region" description="Basic and acidic residues" evidence="1">
    <location>
        <begin position="68"/>
        <end position="92"/>
    </location>
</feature>
<feature type="region of interest" description="Disordered" evidence="1">
    <location>
        <begin position="68"/>
        <end position="172"/>
    </location>
</feature>
<reference evidence="2 3" key="1">
    <citation type="journal article" date="2018" name="PLoS Genet.">
        <title>Population sequencing reveals clonal diversity and ancestral inbreeding in the grapevine cultivar Chardonnay.</title>
        <authorList>
            <person name="Roach M.J."/>
            <person name="Johnson D.L."/>
            <person name="Bohlmann J."/>
            <person name="van Vuuren H.J."/>
            <person name="Jones S.J."/>
            <person name="Pretorius I.S."/>
            <person name="Schmidt S.A."/>
            <person name="Borneman A.R."/>
        </authorList>
    </citation>
    <scope>NUCLEOTIDE SEQUENCE [LARGE SCALE GENOMIC DNA]</scope>
    <source>
        <strain evidence="3">cv. Chardonnay</strain>
        <tissue evidence="2">Leaf</tissue>
    </source>
</reference>
<feature type="compositionally biased region" description="Basic and acidic residues" evidence="1">
    <location>
        <begin position="119"/>
        <end position="135"/>
    </location>
</feature>
<dbReference type="AlphaFoldDB" id="A0A438FRH7"/>
<organism evidence="2 3">
    <name type="scientific">Vitis vinifera</name>
    <name type="common">Grape</name>
    <dbReference type="NCBI Taxonomy" id="29760"/>
    <lineage>
        <taxon>Eukaryota</taxon>
        <taxon>Viridiplantae</taxon>
        <taxon>Streptophyta</taxon>
        <taxon>Embryophyta</taxon>
        <taxon>Tracheophyta</taxon>
        <taxon>Spermatophyta</taxon>
        <taxon>Magnoliopsida</taxon>
        <taxon>eudicotyledons</taxon>
        <taxon>Gunneridae</taxon>
        <taxon>Pentapetalae</taxon>
        <taxon>rosids</taxon>
        <taxon>Vitales</taxon>
        <taxon>Vitaceae</taxon>
        <taxon>Viteae</taxon>
        <taxon>Vitis</taxon>
    </lineage>
</organism>
<name>A0A438FRH7_VITVI</name>
<accession>A0A438FRH7</accession>
<sequence>MGEEIDLQAKMTASSVVALGIGQGTALHQVVAEVEVVLRFLHVLGFSGGRGDRFGGERDRYMEDRYDGGRYGDRDRFESRDNKYGTRDRYVNDRYAPSGDRFSGDRYGGSDRYPQNGYGKDRGYDRDAAPKRGGDRYAGGGSARNEGRSYRNRPGPYDRPNRGGRPSSFDRY</sequence>
<dbReference type="Proteomes" id="UP000288805">
    <property type="component" value="Unassembled WGS sequence"/>
</dbReference>
<comment type="caution">
    <text evidence="2">The sequence shown here is derived from an EMBL/GenBank/DDBJ whole genome shotgun (WGS) entry which is preliminary data.</text>
</comment>
<evidence type="ECO:0000313" key="3">
    <source>
        <dbReference type="Proteomes" id="UP000288805"/>
    </source>
</evidence>
<protein>
    <submittedName>
        <fullName evidence="2">Glycine-rich RNA-binding protein RZ1B</fullName>
    </submittedName>
</protein>
<evidence type="ECO:0000256" key="1">
    <source>
        <dbReference type="SAM" id="MobiDB-lite"/>
    </source>
</evidence>
<proteinExistence type="predicted"/>
<gene>
    <name evidence="2" type="primary">RZ1B_1</name>
    <name evidence="2" type="ORF">CK203_063145</name>
</gene>
<evidence type="ECO:0000313" key="2">
    <source>
        <dbReference type="EMBL" id="RVW62562.1"/>
    </source>
</evidence>
<dbReference type="EMBL" id="QGNW01000768">
    <property type="protein sequence ID" value="RVW62562.1"/>
    <property type="molecule type" value="Genomic_DNA"/>
</dbReference>